<feature type="transmembrane region" description="Helical" evidence="9">
    <location>
        <begin position="176"/>
        <end position="193"/>
    </location>
</feature>
<organism evidence="11 12">
    <name type="scientific">Panagrellus redivivus</name>
    <name type="common">Microworm</name>
    <dbReference type="NCBI Taxonomy" id="6233"/>
    <lineage>
        <taxon>Eukaryota</taxon>
        <taxon>Metazoa</taxon>
        <taxon>Ecdysozoa</taxon>
        <taxon>Nematoda</taxon>
        <taxon>Chromadorea</taxon>
        <taxon>Rhabditida</taxon>
        <taxon>Tylenchina</taxon>
        <taxon>Panagrolaimomorpha</taxon>
        <taxon>Panagrolaimoidea</taxon>
        <taxon>Panagrolaimidae</taxon>
        <taxon>Panagrellus</taxon>
    </lineage>
</organism>
<dbReference type="InterPro" id="IPR013099">
    <property type="entry name" value="K_chnl_dom"/>
</dbReference>
<evidence type="ECO:0000256" key="1">
    <source>
        <dbReference type="ARBA" id="ARBA00004141"/>
    </source>
</evidence>
<feature type="transmembrane region" description="Helical" evidence="9">
    <location>
        <begin position="271"/>
        <end position="293"/>
    </location>
</feature>
<feature type="domain" description="Potassium channel" evidence="10">
    <location>
        <begin position="137"/>
        <end position="200"/>
    </location>
</feature>
<evidence type="ECO:0000259" key="10">
    <source>
        <dbReference type="Pfam" id="PF07885"/>
    </source>
</evidence>
<dbReference type="Gene3D" id="1.10.287.70">
    <property type="match status" value="1"/>
</dbReference>
<feature type="transmembrane region" description="Helical" evidence="9">
    <location>
        <begin position="151"/>
        <end position="169"/>
    </location>
</feature>
<evidence type="ECO:0000256" key="9">
    <source>
        <dbReference type="SAM" id="Phobius"/>
    </source>
</evidence>
<dbReference type="GO" id="GO:0022841">
    <property type="term" value="F:potassium ion leak channel activity"/>
    <property type="evidence" value="ECO:0007669"/>
    <property type="project" value="TreeGrafter"/>
</dbReference>
<keyword evidence="2 8" id="KW-0813">Transport</keyword>
<dbReference type="PRINTS" id="PR01333">
    <property type="entry name" value="2POREKCHANEL"/>
</dbReference>
<dbReference type="PANTHER" id="PTHR11003:SF309">
    <property type="entry name" value="POTASSIUM CHANNEL DOMAIN-CONTAINING PROTEIN"/>
    <property type="match status" value="1"/>
</dbReference>
<protein>
    <submittedName>
        <fullName evidence="12">Ion channel</fullName>
    </submittedName>
</protein>
<accession>A0A7E4URL1</accession>
<keyword evidence="3 8" id="KW-0812">Transmembrane</keyword>
<dbReference type="GO" id="GO:0030322">
    <property type="term" value="P:stabilization of membrane potential"/>
    <property type="evidence" value="ECO:0007669"/>
    <property type="project" value="TreeGrafter"/>
</dbReference>
<name>A0A7E4URL1_PANRE</name>
<keyword evidence="7 8" id="KW-0407">Ion channel</keyword>
<dbReference type="AlphaFoldDB" id="A0A7E4URL1"/>
<keyword evidence="4 9" id="KW-1133">Transmembrane helix</keyword>
<feature type="domain" description="Potassium channel" evidence="10">
    <location>
        <begin position="231"/>
        <end position="292"/>
    </location>
</feature>
<evidence type="ECO:0000256" key="2">
    <source>
        <dbReference type="ARBA" id="ARBA00022448"/>
    </source>
</evidence>
<evidence type="ECO:0000256" key="8">
    <source>
        <dbReference type="RuleBase" id="RU003857"/>
    </source>
</evidence>
<dbReference type="Proteomes" id="UP000492821">
    <property type="component" value="Unassembled WGS sequence"/>
</dbReference>
<feature type="transmembrane region" description="Helical" evidence="9">
    <location>
        <begin position="40"/>
        <end position="64"/>
    </location>
</feature>
<proteinExistence type="inferred from homology"/>
<dbReference type="PANTHER" id="PTHR11003">
    <property type="entry name" value="POTASSIUM CHANNEL, SUBFAMILY K"/>
    <property type="match status" value="1"/>
</dbReference>
<evidence type="ECO:0000313" key="11">
    <source>
        <dbReference type="Proteomes" id="UP000492821"/>
    </source>
</evidence>
<evidence type="ECO:0000256" key="4">
    <source>
        <dbReference type="ARBA" id="ARBA00022989"/>
    </source>
</evidence>
<feature type="transmembrane region" description="Helical" evidence="9">
    <location>
        <begin position="246"/>
        <end position="265"/>
    </location>
</feature>
<keyword evidence="11" id="KW-1185">Reference proteome</keyword>
<keyword evidence="6 9" id="KW-0472">Membrane</keyword>
<sequence length="389" mass="43177">MPNSPKFHIVAALNGQTLFGKRKKWLFAFLPMDKEQLRTFCFHFGLIVLCVSYVFAGAALFYWIEKPFEEARVLYTEEVVAASTAGFIESGVTVLTQSKDDFEAFNASMVDLVDEFTDAMFKLFKDPISANVFDQQFYNCCHLGQWTLESAVLFASTTVIPVGFGLVAPSTPLGRILLVLYAMVGIPIALMVTSDIGKFICGFIFKLLHDSPLWSMLVLMILLLSYPFLMGLIVSILSPMSIIDSVYYSIMCIFTIGYGDIFPPVPTPTLILLIVFGVTLVTVSVELVGSTIIHNVHYMGRQMSRAREIAGRVMKMAQKVNVNRGLSLGISQLGAFTRFGMTMDLNSMAVKNIPIRKETAFEPSIALDFVDFASTSGIFMDDSEAFEEL</sequence>
<feature type="transmembrane region" description="Helical" evidence="9">
    <location>
        <begin position="213"/>
        <end position="234"/>
    </location>
</feature>
<reference evidence="12" key="2">
    <citation type="submission" date="2020-10" db="UniProtKB">
        <authorList>
            <consortium name="WormBaseParasite"/>
        </authorList>
    </citation>
    <scope>IDENTIFICATION</scope>
</reference>
<dbReference type="GO" id="GO:0005886">
    <property type="term" value="C:plasma membrane"/>
    <property type="evidence" value="ECO:0007669"/>
    <property type="project" value="TreeGrafter"/>
</dbReference>
<comment type="subcellular location">
    <subcellularLocation>
        <location evidence="1">Membrane</location>
        <topology evidence="1">Multi-pass membrane protein</topology>
    </subcellularLocation>
</comment>
<evidence type="ECO:0000256" key="5">
    <source>
        <dbReference type="ARBA" id="ARBA00023065"/>
    </source>
</evidence>
<comment type="similarity">
    <text evidence="8">Belongs to the two pore domain potassium channel (TC 1.A.1.8) family.</text>
</comment>
<reference evidence="11" key="1">
    <citation type="journal article" date="2013" name="Genetics">
        <title>The draft genome and transcriptome of Panagrellus redivivus are shaped by the harsh demands of a free-living lifestyle.</title>
        <authorList>
            <person name="Srinivasan J."/>
            <person name="Dillman A.R."/>
            <person name="Macchietto M.G."/>
            <person name="Heikkinen L."/>
            <person name="Lakso M."/>
            <person name="Fracchia K.M."/>
            <person name="Antoshechkin I."/>
            <person name="Mortazavi A."/>
            <person name="Wong G."/>
            <person name="Sternberg P.W."/>
        </authorList>
    </citation>
    <scope>NUCLEOTIDE SEQUENCE [LARGE SCALE GENOMIC DNA]</scope>
    <source>
        <strain evidence="11">MT8872</strain>
    </source>
</reference>
<dbReference type="InterPro" id="IPR003280">
    <property type="entry name" value="2pore_dom_K_chnl"/>
</dbReference>
<dbReference type="SUPFAM" id="SSF81324">
    <property type="entry name" value="Voltage-gated potassium channels"/>
    <property type="match status" value="2"/>
</dbReference>
<keyword evidence="5 8" id="KW-0406">Ion transport</keyword>
<evidence type="ECO:0000256" key="7">
    <source>
        <dbReference type="ARBA" id="ARBA00023303"/>
    </source>
</evidence>
<dbReference type="Pfam" id="PF07885">
    <property type="entry name" value="Ion_trans_2"/>
    <property type="match status" value="2"/>
</dbReference>
<evidence type="ECO:0000256" key="3">
    <source>
        <dbReference type="ARBA" id="ARBA00022692"/>
    </source>
</evidence>
<evidence type="ECO:0000256" key="6">
    <source>
        <dbReference type="ARBA" id="ARBA00023136"/>
    </source>
</evidence>
<dbReference type="WBParaSite" id="Pan_g11634.t1">
    <property type="protein sequence ID" value="Pan_g11634.t1"/>
    <property type="gene ID" value="Pan_g11634"/>
</dbReference>
<evidence type="ECO:0000313" key="12">
    <source>
        <dbReference type="WBParaSite" id="Pan_g11634.t1"/>
    </source>
</evidence>
<dbReference type="GO" id="GO:0015271">
    <property type="term" value="F:outward rectifier potassium channel activity"/>
    <property type="evidence" value="ECO:0007669"/>
    <property type="project" value="TreeGrafter"/>
</dbReference>